<comment type="caution">
    <text evidence="2">The sequence shown here is derived from an EMBL/GenBank/DDBJ whole genome shotgun (WGS) entry which is preliminary data.</text>
</comment>
<sequence>MLQTRRSTYQIPPGHTVANPCFNCEELGTADVCDGRRLGCAGPRFSNIRSYDQILNENLSLRVELKRLKRSMTIMQNALASRAATPSSESSNDSRDSDRLRNARGNYYEDIALRALRAGQSLGFDPLAAADDMDSSDDLTSLSHKLPADSQ</sequence>
<proteinExistence type="predicted"/>
<evidence type="ECO:0000256" key="1">
    <source>
        <dbReference type="SAM" id="MobiDB-lite"/>
    </source>
</evidence>
<protein>
    <submittedName>
        <fullName evidence="2">Uncharacterized protein</fullName>
    </submittedName>
</protein>
<organism evidence="2 3">
    <name type="scientific">Hohenbuehelia grisea</name>
    <dbReference type="NCBI Taxonomy" id="104357"/>
    <lineage>
        <taxon>Eukaryota</taxon>
        <taxon>Fungi</taxon>
        <taxon>Dikarya</taxon>
        <taxon>Basidiomycota</taxon>
        <taxon>Agaricomycotina</taxon>
        <taxon>Agaricomycetes</taxon>
        <taxon>Agaricomycetidae</taxon>
        <taxon>Agaricales</taxon>
        <taxon>Pleurotineae</taxon>
        <taxon>Pleurotaceae</taxon>
        <taxon>Hohenbuehelia</taxon>
    </lineage>
</organism>
<keyword evidence="3" id="KW-1185">Reference proteome</keyword>
<feature type="region of interest" description="Disordered" evidence="1">
    <location>
        <begin position="127"/>
        <end position="151"/>
    </location>
</feature>
<name>A0ABR3JFE8_9AGAR</name>
<feature type="region of interest" description="Disordered" evidence="1">
    <location>
        <begin position="79"/>
        <end position="101"/>
    </location>
</feature>
<dbReference type="Proteomes" id="UP001556367">
    <property type="component" value="Unassembled WGS sequence"/>
</dbReference>
<dbReference type="EMBL" id="JASNQZ010000008">
    <property type="protein sequence ID" value="KAL0954195.1"/>
    <property type="molecule type" value="Genomic_DNA"/>
</dbReference>
<accession>A0ABR3JFE8</accession>
<feature type="compositionally biased region" description="Basic and acidic residues" evidence="1">
    <location>
        <begin position="92"/>
        <end position="101"/>
    </location>
</feature>
<reference evidence="3" key="1">
    <citation type="submission" date="2024-06" db="EMBL/GenBank/DDBJ databases">
        <title>Multi-omics analyses provide insights into the biosynthesis of the anticancer antibiotic pleurotin in Hohenbuehelia grisea.</title>
        <authorList>
            <person name="Weaver J.A."/>
            <person name="Alberti F."/>
        </authorList>
    </citation>
    <scope>NUCLEOTIDE SEQUENCE [LARGE SCALE GENOMIC DNA]</scope>
    <source>
        <strain evidence="3">T-177</strain>
    </source>
</reference>
<evidence type="ECO:0000313" key="3">
    <source>
        <dbReference type="Proteomes" id="UP001556367"/>
    </source>
</evidence>
<gene>
    <name evidence="2" type="ORF">HGRIS_005323</name>
</gene>
<evidence type="ECO:0000313" key="2">
    <source>
        <dbReference type="EMBL" id="KAL0954195.1"/>
    </source>
</evidence>